<evidence type="ECO:0000256" key="7">
    <source>
        <dbReference type="ARBA" id="ARBA00023274"/>
    </source>
</evidence>
<evidence type="ECO:0000313" key="12">
    <source>
        <dbReference type="Proteomes" id="UP001345219"/>
    </source>
</evidence>
<evidence type="ECO:0000256" key="4">
    <source>
        <dbReference type="ARBA" id="ARBA00022730"/>
    </source>
</evidence>
<dbReference type="Gene3D" id="3.90.470.10">
    <property type="entry name" value="Ribosomal protein L22/L17"/>
    <property type="match status" value="1"/>
</dbReference>
<dbReference type="GO" id="GO:0003735">
    <property type="term" value="F:structural constituent of ribosome"/>
    <property type="evidence" value="ECO:0007669"/>
    <property type="project" value="InterPro"/>
</dbReference>
<protein>
    <recommendedName>
        <fullName evidence="8">Large ribosomal subunit protein uL22c</fullName>
    </recommendedName>
    <alternativeName>
        <fullName evidence="9">50S ribosomal protein L22, chloroplastic</fullName>
    </alternativeName>
</protein>
<dbReference type="GO" id="GO:0019843">
    <property type="term" value="F:rRNA binding"/>
    <property type="evidence" value="ECO:0007669"/>
    <property type="project" value="UniProtKB-KW"/>
</dbReference>
<evidence type="ECO:0000256" key="1">
    <source>
        <dbReference type="ARBA" id="ARBA00003478"/>
    </source>
</evidence>
<dbReference type="InterPro" id="IPR047867">
    <property type="entry name" value="Ribosomal_uL22_bac/org-type"/>
</dbReference>
<dbReference type="InterPro" id="IPR005727">
    <property type="entry name" value="Ribosomal_uL22_bac/chlpt-type"/>
</dbReference>
<keyword evidence="12" id="KW-1185">Reference proteome</keyword>
<dbReference type="HAMAP" id="MF_01331_B">
    <property type="entry name" value="Ribosomal_uL22_B"/>
    <property type="match status" value="1"/>
</dbReference>
<evidence type="ECO:0000256" key="2">
    <source>
        <dbReference type="ARBA" id="ARBA00003611"/>
    </source>
</evidence>
<evidence type="ECO:0000256" key="10">
    <source>
        <dbReference type="RuleBase" id="RU004005"/>
    </source>
</evidence>
<sequence length="368" mass="40910">MAHRRPPGPFTPTGLRLVVACSASSFPPPPCRPPPPLRAFLCTRTVISSLVQARFSFPEETLFRFSVPPSLRLCSSEMVGWQRHLQSLVGHLRSRTLGTSTRLDAYHSFTYSSSSDSVSVLSRATVTRFDQLGSWQRLWRLSPSSSSSFLPGSSCQYQHFNWISTSRKLLADSSESTPVSSPLTPALITSSGTTEGQKAVSKLSKVQAVLKGIKQSPKKVNLVATLVRGMRVEDALLQLQVTVKRAAKTVYQVIHSARANATHNHGLDADRLLVAEAFVGKGLYKKRANFHGKGRCGLKVRPVCRLTVVVREITPEEEAEIARLRVHNFKKLTKRERRLVPHTLIETTPIWNRKSKCHNIRESDTVLA</sequence>
<dbReference type="NCBIfam" id="TIGR01044">
    <property type="entry name" value="rplV_bact"/>
    <property type="match status" value="1"/>
</dbReference>
<dbReference type="InterPro" id="IPR001063">
    <property type="entry name" value="Ribosomal_uL22"/>
</dbReference>
<dbReference type="GO" id="GO:0005762">
    <property type="term" value="C:mitochondrial large ribosomal subunit"/>
    <property type="evidence" value="ECO:0007669"/>
    <property type="project" value="TreeGrafter"/>
</dbReference>
<evidence type="ECO:0000256" key="6">
    <source>
        <dbReference type="ARBA" id="ARBA00022980"/>
    </source>
</evidence>
<dbReference type="Proteomes" id="UP001345219">
    <property type="component" value="Chromosome 2"/>
</dbReference>
<dbReference type="FunFam" id="3.90.470.10:FF:000013">
    <property type="entry name" value="50S ribosomal protein L22"/>
    <property type="match status" value="1"/>
</dbReference>
<evidence type="ECO:0000256" key="9">
    <source>
        <dbReference type="ARBA" id="ARBA00035416"/>
    </source>
</evidence>
<gene>
    <name evidence="11" type="ORF">SAY87_002598</name>
</gene>
<comment type="caution">
    <text evidence="11">The sequence shown here is derived from an EMBL/GenBank/DDBJ whole genome shotgun (WGS) entry which is preliminary data.</text>
</comment>
<keyword evidence="4" id="KW-0699">rRNA-binding</keyword>
<dbReference type="Pfam" id="PF00237">
    <property type="entry name" value="Ribosomal_L22"/>
    <property type="match status" value="1"/>
</dbReference>
<reference evidence="11 12" key="1">
    <citation type="journal article" date="2023" name="Hortic Res">
        <title>Pangenome of water caltrop reveals structural variations and asymmetric subgenome divergence after allopolyploidization.</title>
        <authorList>
            <person name="Zhang X."/>
            <person name="Chen Y."/>
            <person name="Wang L."/>
            <person name="Yuan Y."/>
            <person name="Fang M."/>
            <person name="Shi L."/>
            <person name="Lu R."/>
            <person name="Comes H.P."/>
            <person name="Ma Y."/>
            <person name="Chen Y."/>
            <person name="Huang G."/>
            <person name="Zhou Y."/>
            <person name="Zheng Z."/>
            <person name="Qiu Y."/>
        </authorList>
    </citation>
    <scope>NUCLEOTIDE SEQUENCE [LARGE SCALE GENOMIC DNA]</scope>
    <source>
        <tissue evidence="11">Roots</tissue>
    </source>
</reference>
<keyword evidence="7 10" id="KW-0687">Ribonucleoprotein</keyword>
<dbReference type="SUPFAM" id="SSF54843">
    <property type="entry name" value="Ribosomal protein L22"/>
    <property type="match status" value="1"/>
</dbReference>
<organism evidence="11 12">
    <name type="scientific">Trapa incisa</name>
    <dbReference type="NCBI Taxonomy" id="236973"/>
    <lineage>
        <taxon>Eukaryota</taxon>
        <taxon>Viridiplantae</taxon>
        <taxon>Streptophyta</taxon>
        <taxon>Embryophyta</taxon>
        <taxon>Tracheophyta</taxon>
        <taxon>Spermatophyta</taxon>
        <taxon>Magnoliopsida</taxon>
        <taxon>eudicotyledons</taxon>
        <taxon>Gunneridae</taxon>
        <taxon>Pentapetalae</taxon>
        <taxon>rosids</taxon>
        <taxon>malvids</taxon>
        <taxon>Myrtales</taxon>
        <taxon>Lythraceae</taxon>
        <taxon>Trapa</taxon>
    </lineage>
</organism>
<dbReference type="CDD" id="cd00336">
    <property type="entry name" value="Ribosomal_L22"/>
    <property type="match status" value="1"/>
</dbReference>
<comment type="function">
    <text evidence="1">The globular domain of the protein is located near the polypeptide exit tunnel on the outside of the subunit, while an extended beta-hairpin is found that lines the wall of the exit tunnel in the center of the 70S ribosome.</text>
</comment>
<dbReference type="PANTHER" id="PTHR13501">
    <property type="entry name" value="CHLOROPLAST 50S RIBOSOMAL PROTEIN L22-RELATED"/>
    <property type="match status" value="1"/>
</dbReference>
<dbReference type="InterPro" id="IPR036394">
    <property type="entry name" value="Ribosomal_uL22_sf"/>
</dbReference>
<evidence type="ECO:0000313" key="11">
    <source>
        <dbReference type="EMBL" id="KAK4754494.1"/>
    </source>
</evidence>
<accession>A0AAN7JV68</accession>
<keyword evidence="6 10" id="KW-0689">Ribosomal protein</keyword>
<proteinExistence type="inferred from homology"/>
<dbReference type="PANTHER" id="PTHR13501:SF8">
    <property type="entry name" value="LARGE RIBOSOMAL SUBUNIT PROTEIN UL22M"/>
    <property type="match status" value="1"/>
</dbReference>
<comment type="similarity">
    <text evidence="3 10">Belongs to the universal ribosomal protein uL22 family.</text>
</comment>
<dbReference type="GO" id="GO:0006412">
    <property type="term" value="P:translation"/>
    <property type="evidence" value="ECO:0007669"/>
    <property type="project" value="InterPro"/>
</dbReference>
<evidence type="ECO:0000256" key="5">
    <source>
        <dbReference type="ARBA" id="ARBA00022884"/>
    </source>
</evidence>
<evidence type="ECO:0000256" key="8">
    <source>
        <dbReference type="ARBA" id="ARBA00035285"/>
    </source>
</evidence>
<comment type="function">
    <text evidence="2">This protein binds specifically to 23S rRNA.</text>
</comment>
<keyword evidence="5" id="KW-0694">RNA-binding</keyword>
<dbReference type="AlphaFoldDB" id="A0AAN7JV68"/>
<evidence type="ECO:0000256" key="3">
    <source>
        <dbReference type="ARBA" id="ARBA00009451"/>
    </source>
</evidence>
<dbReference type="EMBL" id="JAXIOK010000015">
    <property type="protein sequence ID" value="KAK4754494.1"/>
    <property type="molecule type" value="Genomic_DNA"/>
</dbReference>
<name>A0AAN7JV68_9MYRT</name>